<evidence type="ECO:0000313" key="12">
    <source>
        <dbReference type="Proteomes" id="UP001156940"/>
    </source>
</evidence>
<dbReference type="InterPro" id="IPR045324">
    <property type="entry name" value="Small_multidrug_res"/>
</dbReference>
<keyword evidence="4 9" id="KW-0812">Transmembrane</keyword>
<organism evidence="11 12">
    <name type="scientific">Luteimonas endophytica</name>
    <dbReference type="NCBI Taxonomy" id="3042023"/>
    <lineage>
        <taxon>Bacteria</taxon>
        <taxon>Pseudomonadati</taxon>
        <taxon>Pseudomonadota</taxon>
        <taxon>Gammaproteobacteria</taxon>
        <taxon>Lysobacterales</taxon>
        <taxon>Lysobacteraceae</taxon>
        <taxon>Luteimonas</taxon>
    </lineage>
</organism>
<dbReference type="SUPFAM" id="SSF103481">
    <property type="entry name" value="Multidrug resistance efflux transporter EmrE"/>
    <property type="match status" value="1"/>
</dbReference>
<dbReference type="InterPro" id="IPR037185">
    <property type="entry name" value="EmrE-like"/>
</dbReference>
<dbReference type="InterPro" id="IPR000390">
    <property type="entry name" value="Small_drug/metabolite_transptr"/>
</dbReference>
<dbReference type="PANTHER" id="PTHR30561">
    <property type="entry name" value="SMR FAMILY PROTON-DEPENDENT DRUG EFFLUX TRANSPORTER SUGE"/>
    <property type="match status" value="1"/>
</dbReference>
<dbReference type="Pfam" id="PF00893">
    <property type="entry name" value="Multi_Drug_Res"/>
    <property type="match status" value="1"/>
</dbReference>
<evidence type="ECO:0000256" key="9">
    <source>
        <dbReference type="RuleBase" id="RU003942"/>
    </source>
</evidence>
<comment type="subcellular location">
    <subcellularLocation>
        <location evidence="1 9">Cell membrane</location>
        <topology evidence="1 9">Multi-pass membrane protein</topology>
    </subcellularLocation>
</comment>
<keyword evidence="2" id="KW-0813">Transport</keyword>
<name>A0ABT6JCW7_9GAMM</name>
<reference evidence="11 12" key="1">
    <citation type="submission" date="2023-04" db="EMBL/GenBank/DDBJ databases">
        <title>Luteimonas endophyticus RD2P54.</title>
        <authorList>
            <person name="Sun J.-Q."/>
        </authorList>
    </citation>
    <scope>NUCLEOTIDE SEQUENCE [LARGE SCALE GENOMIC DNA]</scope>
    <source>
        <strain evidence="11 12">RD2P54</strain>
    </source>
</reference>
<dbReference type="Gene3D" id="1.10.3730.20">
    <property type="match status" value="1"/>
</dbReference>
<keyword evidence="6 10" id="KW-0472">Membrane</keyword>
<sequence>MHTPSTTALAWTLLIAAGLLEIVWAIALKQSEGFTRLWPATIGLTTAAISFVMLTLALRDLPAGTAYAIWVGIGALGVAVVGIVALGESASPARLACLALILLGVIGLKVVDG</sequence>
<feature type="transmembrane region" description="Helical" evidence="10">
    <location>
        <begin position="93"/>
        <end position="111"/>
    </location>
</feature>
<comment type="similarity">
    <text evidence="7">Belongs to the drug/metabolite transporter (DMT) superfamily. Small multidrug resistance (SMR) (TC 2.A.7.1) family. Gdx/SugE subfamily.</text>
</comment>
<dbReference type="RefSeq" id="WP_280576012.1">
    <property type="nucleotide sequence ID" value="NZ_JARXRM010000045.1"/>
</dbReference>
<evidence type="ECO:0000256" key="2">
    <source>
        <dbReference type="ARBA" id="ARBA00022448"/>
    </source>
</evidence>
<evidence type="ECO:0000256" key="6">
    <source>
        <dbReference type="ARBA" id="ARBA00023136"/>
    </source>
</evidence>
<proteinExistence type="inferred from homology"/>
<gene>
    <name evidence="11" type="ORF">QFW77_17070</name>
</gene>
<evidence type="ECO:0000256" key="8">
    <source>
        <dbReference type="ARBA" id="ARBA00039168"/>
    </source>
</evidence>
<evidence type="ECO:0000313" key="11">
    <source>
        <dbReference type="EMBL" id="MDH5824685.1"/>
    </source>
</evidence>
<dbReference type="PANTHER" id="PTHR30561:SF0">
    <property type="entry name" value="GUANIDINIUM EXPORTER"/>
    <property type="match status" value="1"/>
</dbReference>
<dbReference type="EMBL" id="JARXRM010000045">
    <property type="protein sequence ID" value="MDH5824685.1"/>
    <property type="molecule type" value="Genomic_DNA"/>
</dbReference>
<protein>
    <recommendedName>
        <fullName evidence="8">Guanidinium exporter</fullName>
    </recommendedName>
</protein>
<comment type="caution">
    <text evidence="11">The sequence shown here is derived from an EMBL/GenBank/DDBJ whole genome shotgun (WGS) entry which is preliminary data.</text>
</comment>
<keyword evidence="5 10" id="KW-1133">Transmembrane helix</keyword>
<evidence type="ECO:0000256" key="5">
    <source>
        <dbReference type="ARBA" id="ARBA00022989"/>
    </source>
</evidence>
<evidence type="ECO:0000256" key="4">
    <source>
        <dbReference type="ARBA" id="ARBA00022692"/>
    </source>
</evidence>
<dbReference type="Proteomes" id="UP001156940">
    <property type="component" value="Unassembled WGS sequence"/>
</dbReference>
<evidence type="ECO:0000256" key="1">
    <source>
        <dbReference type="ARBA" id="ARBA00004651"/>
    </source>
</evidence>
<accession>A0ABT6JCW7</accession>
<evidence type="ECO:0000256" key="3">
    <source>
        <dbReference type="ARBA" id="ARBA00022475"/>
    </source>
</evidence>
<feature type="transmembrane region" description="Helical" evidence="10">
    <location>
        <begin position="37"/>
        <end position="58"/>
    </location>
</feature>
<evidence type="ECO:0000256" key="7">
    <source>
        <dbReference type="ARBA" id="ARBA00038151"/>
    </source>
</evidence>
<keyword evidence="12" id="KW-1185">Reference proteome</keyword>
<feature type="transmembrane region" description="Helical" evidence="10">
    <location>
        <begin position="65"/>
        <end position="87"/>
    </location>
</feature>
<evidence type="ECO:0000256" key="10">
    <source>
        <dbReference type="SAM" id="Phobius"/>
    </source>
</evidence>
<keyword evidence="3" id="KW-1003">Cell membrane</keyword>